<dbReference type="AlphaFoldDB" id="D3TCX2"/>
<accession>D3TCX2</accession>
<dbReference type="HOGENOM" id="CLU_3147766_0_0_2"/>
<dbReference type="EMBL" id="CP001941">
    <property type="protein sequence ID" value="ADD08407.1"/>
    <property type="molecule type" value="Genomic_DNA"/>
</dbReference>
<keyword evidence="2" id="KW-1185">Reference proteome</keyword>
<proteinExistence type="predicted"/>
<name>D3TCX2_ACIB4</name>
<reference evidence="1" key="1">
    <citation type="submission" date="2010-02" db="EMBL/GenBank/DDBJ databases">
        <title>Complete sequence of Aciduliprofundum boonei T469.</title>
        <authorList>
            <consortium name="US DOE Joint Genome Institute"/>
            <person name="Lucas S."/>
            <person name="Copeland A."/>
            <person name="Lapidus A."/>
            <person name="Cheng J.-F."/>
            <person name="Bruce D."/>
            <person name="Goodwin L."/>
            <person name="Pitluck S."/>
            <person name="Saunders E."/>
            <person name="Detter J.C."/>
            <person name="Han C."/>
            <person name="Tapia R."/>
            <person name="Land M."/>
            <person name="Hauser L."/>
            <person name="Kyrpides N."/>
            <person name="Mikhailova N."/>
            <person name="Flores G."/>
            <person name="Reysenbach A.-L."/>
            <person name="Woyke T."/>
        </authorList>
    </citation>
    <scope>NUCLEOTIDE SEQUENCE</scope>
    <source>
        <strain evidence="1">T469</strain>
    </source>
</reference>
<evidence type="ECO:0000313" key="2">
    <source>
        <dbReference type="Proteomes" id="UP000001400"/>
    </source>
</evidence>
<dbReference type="GeneID" id="42681503"/>
<evidence type="ECO:0000313" key="1">
    <source>
        <dbReference type="EMBL" id="ADD08407.1"/>
    </source>
</evidence>
<dbReference type="Proteomes" id="UP000001400">
    <property type="component" value="Chromosome"/>
</dbReference>
<protein>
    <submittedName>
        <fullName evidence="1">Uncharacterized protein</fullName>
    </submittedName>
</protein>
<dbReference type="RefSeq" id="WP_012997180.1">
    <property type="nucleotide sequence ID" value="NC_013926.1"/>
</dbReference>
<gene>
    <name evidence="1" type="ordered locus">Aboo_0596</name>
</gene>
<organism evidence="1 2">
    <name type="scientific">Aciduliprofundum boonei (strain DSM 19572 / T469)</name>
    <dbReference type="NCBI Taxonomy" id="439481"/>
    <lineage>
        <taxon>Archaea</taxon>
        <taxon>Methanobacteriati</taxon>
        <taxon>Thermoplasmatota</taxon>
        <taxon>DHVE2 group</taxon>
        <taxon>Candidatus Aciduliprofundum</taxon>
    </lineage>
</organism>
<sequence length="48" mass="5361">MMAETMSANMRCSPEHNETMLTLMARAFLYAQGDAKIALARALLQLMN</sequence>
<dbReference type="KEGG" id="abi:Aboo_0596"/>